<keyword evidence="4" id="KW-0068">Autocatalytic cleavage</keyword>
<comment type="similarity">
    <text evidence="1">Belongs to the Ntn-hydrolase family.</text>
</comment>
<keyword evidence="3" id="KW-0378">Hydrolase</keyword>
<dbReference type="OrthoDB" id="188713at2759"/>
<dbReference type="AlphaFoldDB" id="A0A9Q1BLQ9"/>
<dbReference type="Pfam" id="PF01112">
    <property type="entry name" value="Asparaginase_2"/>
    <property type="match status" value="1"/>
</dbReference>
<evidence type="ECO:0000256" key="7">
    <source>
        <dbReference type="ARBA" id="ARBA00066729"/>
    </source>
</evidence>
<dbReference type="InterPro" id="IPR029055">
    <property type="entry name" value="Ntn_hydrolases_N"/>
</dbReference>
<name>A0A9Q1BLQ9_HOLLE</name>
<feature type="chain" id="PRO_5040193642" description="N(4)-(beta-N-acetylglucosaminyl)-L-asparaginase" evidence="15">
    <location>
        <begin position="24"/>
        <end position="344"/>
    </location>
</feature>
<evidence type="ECO:0000256" key="14">
    <source>
        <dbReference type="SAM" id="MobiDB-lite"/>
    </source>
</evidence>
<dbReference type="GO" id="GO:0005764">
    <property type="term" value="C:lysosome"/>
    <property type="evidence" value="ECO:0007669"/>
    <property type="project" value="TreeGrafter"/>
</dbReference>
<sequence length="344" mass="37043">MNIKSVYSILYSVTVLIVPPALCSDVIPLIINTWNFSAATSPTWQGLVEGVSALDTVVQGCSNCEGLQCDGSVGYGGHPDDVGETTLDAYVMDGKTLDIGAVGDLRRVKNAIHVARAVMDFTKHTLLVGESAKEFAVSMGFKEESLSTNKSREDYLEWQKNKCQPNFRQNVVPDPTKSCGPYKPSPGLRSEHMPRKASQDISQENHDTIGMVAIDLSINVAAGVSTNGLNHKIHGRVGDSPIPGAGGYADNEVGGAAATGDGDVMMRFLPSFFVVEQMRNGVHPEDACEKAIRRIMKYYPDFSGAVVAANINGTYGAACHNAYFVYNIQNPSMPKMKTVNVTCI</sequence>
<dbReference type="GO" id="GO:0008233">
    <property type="term" value="F:peptidase activity"/>
    <property type="evidence" value="ECO:0007669"/>
    <property type="project" value="UniProtKB-KW"/>
</dbReference>
<evidence type="ECO:0000256" key="10">
    <source>
        <dbReference type="ARBA" id="ARBA00080645"/>
    </source>
</evidence>
<comment type="caution">
    <text evidence="16">The sequence shown here is derived from an EMBL/GenBank/DDBJ whole genome shotgun (WGS) entry which is preliminary data.</text>
</comment>
<dbReference type="GO" id="GO:0003948">
    <property type="term" value="F:N4-(beta-N-acetylglucosaminyl)-L-asparaginase activity"/>
    <property type="evidence" value="ECO:0007669"/>
    <property type="project" value="UniProtKB-EC"/>
</dbReference>
<evidence type="ECO:0000256" key="11">
    <source>
        <dbReference type="PIRSR" id="PIRSR600246-1"/>
    </source>
</evidence>
<feature type="region of interest" description="Disordered" evidence="14">
    <location>
        <begin position="166"/>
        <end position="195"/>
    </location>
</feature>
<dbReference type="CDD" id="cd04513">
    <property type="entry name" value="Glycosylasparaginase"/>
    <property type="match status" value="1"/>
</dbReference>
<dbReference type="Proteomes" id="UP001152320">
    <property type="component" value="Chromosome 15"/>
</dbReference>
<keyword evidence="2" id="KW-0645">Protease</keyword>
<evidence type="ECO:0000256" key="8">
    <source>
        <dbReference type="ARBA" id="ARBA00078726"/>
    </source>
</evidence>
<dbReference type="SUPFAM" id="SSF56235">
    <property type="entry name" value="N-terminal nucleophile aminohydrolases (Ntn hydrolases)"/>
    <property type="match status" value="1"/>
</dbReference>
<feature type="binding site" evidence="12">
    <location>
        <begin position="259"/>
        <end position="262"/>
    </location>
    <ligand>
        <name>substrate</name>
    </ligand>
</feature>
<dbReference type="PANTHER" id="PTHR10188">
    <property type="entry name" value="L-ASPARAGINASE"/>
    <property type="match status" value="1"/>
</dbReference>
<comment type="catalytic activity">
    <reaction evidence="5">
        <text>N(4)-(beta-N-acetyl-D-glucosaminyl)-L-asparagine + H2O = N-acetyl-beta-D-glucosaminylamine + L-aspartate + H(+)</text>
        <dbReference type="Rhea" id="RHEA:11544"/>
        <dbReference type="ChEBI" id="CHEBI:15377"/>
        <dbReference type="ChEBI" id="CHEBI:15378"/>
        <dbReference type="ChEBI" id="CHEBI:15947"/>
        <dbReference type="ChEBI" id="CHEBI:29991"/>
        <dbReference type="ChEBI" id="CHEBI:58080"/>
        <dbReference type="EC" id="3.5.1.26"/>
    </reaction>
</comment>
<feature type="site" description="Cleavage; by autolysis" evidence="13">
    <location>
        <begin position="207"/>
        <end position="208"/>
    </location>
</feature>
<evidence type="ECO:0000256" key="5">
    <source>
        <dbReference type="ARBA" id="ARBA00050421"/>
    </source>
</evidence>
<feature type="binding site" evidence="12">
    <location>
        <begin position="236"/>
        <end position="239"/>
    </location>
    <ligand>
        <name>substrate</name>
    </ligand>
</feature>
<keyword evidence="15" id="KW-0732">Signal</keyword>
<feature type="signal peptide" evidence="15">
    <location>
        <begin position="1"/>
        <end position="23"/>
    </location>
</feature>
<dbReference type="FunFam" id="3.60.20.30:FF:000003">
    <property type="entry name" value="N(4)-(Beta-N-acetylglucosaminyl)-L-asparaginase isoform X1"/>
    <property type="match status" value="1"/>
</dbReference>
<feature type="active site" description="Nucleophile" evidence="11">
    <location>
        <position position="208"/>
    </location>
</feature>
<evidence type="ECO:0000256" key="3">
    <source>
        <dbReference type="ARBA" id="ARBA00022801"/>
    </source>
</evidence>
<organism evidence="16 17">
    <name type="scientific">Holothuria leucospilota</name>
    <name type="common">Black long sea cucumber</name>
    <name type="synonym">Mertensiothuria leucospilota</name>
    <dbReference type="NCBI Taxonomy" id="206669"/>
    <lineage>
        <taxon>Eukaryota</taxon>
        <taxon>Metazoa</taxon>
        <taxon>Echinodermata</taxon>
        <taxon>Eleutherozoa</taxon>
        <taxon>Echinozoa</taxon>
        <taxon>Holothuroidea</taxon>
        <taxon>Aspidochirotacea</taxon>
        <taxon>Aspidochirotida</taxon>
        <taxon>Holothuriidae</taxon>
        <taxon>Holothuria</taxon>
    </lineage>
</organism>
<evidence type="ECO:0000313" key="16">
    <source>
        <dbReference type="EMBL" id="KAJ8028775.1"/>
    </source>
</evidence>
<dbReference type="GO" id="GO:0006508">
    <property type="term" value="P:proteolysis"/>
    <property type="evidence" value="ECO:0007669"/>
    <property type="project" value="UniProtKB-KW"/>
</dbReference>
<evidence type="ECO:0000256" key="4">
    <source>
        <dbReference type="ARBA" id="ARBA00022813"/>
    </source>
</evidence>
<evidence type="ECO:0000256" key="9">
    <source>
        <dbReference type="ARBA" id="ARBA00079301"/>
    </source>
</evidence>
<evidence type="ECO:0000256" key="15">
    <source>
        <dbReference type="SAM" id="SignalP"/>
    </source>
</evidence>
<evidence type="ECO:0000256" key="6">
    <source>
        <dbReference type="ARBA" id="ARBA00053295"/>
    </source>
</evidence>
<comment type="function">
    <text evidence="6">Cleaves the GlcNAc-Asn bond which joins oligosaccharides to the peptide of asparagine-linked glycoproteins.</text>
</comment>
<accession>A0A9Q1BLQ9</accession>
<dbReference type="EMBL" id="JAIZAY010000015">
    <property type="protein sequence ID" value="KAJ8028775.1"/>
    <property type="molecule type" value="Genomic_DNA"/>
</dbReference>
<evidence type="ECO:0000256" key="13">
    <source>
        <dbReference type="PIRSR" id="PIRSR600246-3"/>
    </source>
</evidence>
<dbReference type="PANTHER" id="PTHR10188:SF6">
    <property type="entry name" value="N(4)-(BETA-N-ACETYLGLUCOSAMINYL)-L-ASPARAGINASE"/>
    <property type="match status" value="1"/>
</dbReference>
<evidence type="ECO:0000313" key="17">
    <source>
        <dbReference type="Proteomes" id="UP001152320"/>
    </source>
</evidence>
<evidence type="ECO:0000256" key="1">
    <source>
        <dbReference type="ARBA" id="ARBA00010872"/>
    </source>
</evidence>
<keyword evidence="17" id="KW-1185">Reference proteome</keyword>
<evidence type="ECO:0000256" key="12">
    <source>
        <dbReference type="PIRSR" id="PIRSR600246-2"/>
    </source>
</evidence>
<evidence type="ECO:0000256" key="2">
    <source>
        <dbReference type="ARBA" id="ARBA00022670"/>
    </source>
</evidence>
<protein>
    <recommendedName>
        <fullName evidence="7">N(4)-(beta-N-acetylglucosaminyl)-L-asparaginase</fullName>
        <ecNumber evidence="7">3.5.1.26</ecNumber>
    </recommendedName>
    <alternativeName>
        <fullName evidence="9">Aspartylglucosaminidase</fullName>
    </alternativeName>
    <alternativeName>
        <fullName evidence="8">Glycosylasparaginase</fullName>
    </alternativeName>
    <alternativeName>
        <fullName evidence="10">N4-(N-acetyl-beta-glucosaminyl)-L-asparagine amidase</fullName>
    </alternativeName>
</protein>
<dbReference type="Gene3D" id="3.60.20.30">
    <property type="entry name" value="(Glycosyl)asparaginase"/>
    <property type="match status" value="1"/>
</dbReference>
<dbReference type="EC" id="3.5.1.26" evidence="7"/>
<dbReference type="InterPro" id="IPR000246">
    <property type="entry name" value="Peptidase_T2"/>
</dbReference>
<gene>
    <name evidence="16" type="ORF">HOLleu_31110</name>
</gene>
<reference evidence="16" key="1">
    <citation type="submission" date="2021-10" db="EMBL/GenBank/DDBJ databases">
        <title>Tropical sea cucumber genome reveals ecological adaptation and Cuvierian tubules defense mechanism.</title>
        <authorList>
            <person name="Chen T."/>
        </authorList>
    </citation>
    <scope>NUCLEOTIDE SEQUENCE</scope>
    <source>
        <strain evidence="16">Nanhai2018</strain>
        <tissue evidence="16">Muscle</tissue>
    </source>
</reference>
<proteinExistence type="inferred from homology"/>